<dbReference type="Gene3D" id="3.90.226.10">
    <property type="entry name" value="2-enoyl-CoA Hydratase, Chain A, domain 1"/>
    <property type="match status" value="1"/>
</dbReference>
<keyword evidence="3" id="KW-0474">Menaquinone biosynthesis</keyword>
<comment type="pathway">
    <text evidence="3">Quinol/quinone metabolism; 1,4-dihydroxy-2-naphthoate biosynthesis; 1,4-dihydroxy-2-naphthoate from chorismate: step 6/7.</text>
</comment>
<feature type="binding site" description="in other chain" evidence="3">
    <location>
        <begin position="66"/>
        <end position="70"/>
    </location>
    <ligand>
        <name>substrate</name>
        <note>ligand shared between two neighboring subunits</note>
    </ligand>
</feature>
<dbReference type="EMBL" id="CABVJF010000017">
    <property type="protein sequence ID" value="VVQ15387.1"/>
    <property type="molecule type" value="Genomic_DNA"/>
</dbReference>
<keyword evidence="2 3" id="KW-0456">Lyase</keyword>
<dbReference type="GO" id="GO:0009234">
    <property type="term" value="P:menaquinone biosynthetic process"/>
    <property type="evidence" value="ECO:0007669"/>
    <property type="project" value="UniProtKB-UniRule"/>
</dbReference>
<dbReference type="PANTHER" id="PTHR43113:SF1">
    <property type="entry name" value="1,4-DIHYDROXY-2-NAPHTHOYL-COA SYNTHASE, PEROXISOMAL"/>
    <property type="match status" value="1"/>
</dbReference>
<dbReference type="Pfam" id="PF00378">
    <property type="entry name" value="ECH_1"/>
    <property type="match status" value="1"/>
</dbReference>
<accession>A0A5E7UUX0</accession>
<dbReference type="InterPro" id="IPR029045">
    <property type="entry name" value="ClpP/crotonase-like_dom_sf"/>
</dbReference>
<evidence type="ECO:0000256" key="2">
    <source>
        <dbReference type="ARBA" id="ARBA00023239"/>
    </source>
</evidence>
<dbReference type="UniPathway" id="UPA01057">
    <property type="reaction ID" value="UER00167"/>
</dbReference>
<dbReference type="Proteomes" id="UP000381378">
    <property type="component" value="Unassembled WGS sequence"/>
</dbReference>
<dbReference type="UniPathway" id="UPA00079"/>
<feature type="binding site" description="in other chain" evidence="3">
    <location>
        <begin position="111"/>
        <end position="115"/>
    </location>
    <ligand>
        <name>substrate</name>
        <note>ligand shared between two neighboring subunits</note>
    </ligand>
</feature>
<dbReference type="RefSeq" id="WP_150787186.1">
    <property type="nucleotide sequence ID" value="NZ_CABVJF010000017.1"/>
</dbReference>
<dbReference type="OrthoDB" id="9807606at2"/>
<protein>
    <recommendedName>
        <fullName evidence="3">1,4-dihydroxy-2-naphthoyl-CoA synthase</fullName>
        <shortName evidence="3">DHNA-CoA synthase</shortName>
        <ecNumber evidence="3">4.1.3.36</ecNumber>
    </recommendedName>
</protein>
<feature type="site" description="Important for catalysis" evidence="3">
    <location>
        <position position="240"/>
    </location>
</feature>
<proteinExistence type="inferred from homology"/>
<dbReference type="EC" id="4.1.3.36" evidence="3"/>
<feature type="binding site" description="in other chain" evidence="3">
    <location>
        <position position="143"/>
    </location>
    <ligand>
        <name>substrate</name>
        <note>ligand shared between two neighboring subunits</note>
    </ligand>
</feature>
<sequence length="264" mass="29158">MTTEFQDILYEVGENAVRITINRPEVFNAFRLQTVEELIKAFQMANEETSVNTVIFAGAGEKAFCTGGDQKEHLSEDGLYGPRGTVGLPIEELQTAIRDLRKVSIAQVQGYAIGGGNVFATLCDLTIASEKAKFGQVGPKVGSADPGWGTALLARHVGEKRAREIWFLCRQYSAQEAYDMGLVNKVVPHDQLAAEVEAWAAEINLKSPSAIAICKRSFNADSENIRGISFLGVQAVKHYYMSEESKEGVRAFNERRNPDFKKYL</sequence>
<evidence type="ECO:0000256" key="3">
    <source>
        <dbReference type="HAMAP-Rule" id="MF_01934"/>
    </source>
</evidence>
<dbReference type="InterPro" id="IPR001753">
    <property type="entry name" value="Enoyl-CoA_hydra/iso"/>
</dbReference>
<dbReference type="InterPro" id="IPR014748">
    <property type="entry name" value="Enoyl-CoA_hydra_C"/>
</dbReference>
<dbReference type="SUPFAM" id="SSF52096">
    <property type="entry name" value="ClpP/crotonase"/>
    <property type="match status" value="1"/>
</dbReference>
<dbReference type="InterPro" id="IPR018376">
    <property type="entry name" value="Enoyl-CoA_hyd/isom_CS"/>
</dbReference>
<evidence type="ECO:0000256" key="1">
    <source>
        <dbReference type="ARBA" id="ARBA00000177"/>
    </source>
</evidence>
<dbReference type="PROSITE" id="PS00166">
    <property type="entry name" value="ENOYL_COA_HYDRATASE"/>
    <property type="match status" value="1"/>
</dbReference>
<name>A0A5E7UUX0_PSEFL</name>
<organism evidence="4 5">
    <name type="scientific">Pseudomonas fluorescens</name>
    <dbReference type="NCBI Taxonomy" id="294"/>
    <lineage>
        <taxon>Bacteria</taxon>
        <taxon>Pseudomonadati</taxon>
        <taxon>Pseudomonadota</taxon>
        <taxon>Gammaproteobacteria</taxon>
        <taxon>Pseudomonadales</taxon>
        <taxon>Pseudomonadaceae</taxon>
        <taxon>Pseudomonas</taxon>
    </lineage>
</organism>
<dbReference type="InterPro" id="IPR010198">
    <property type="entry name" value="DHNA-CoA_synthase_MenB"/>
</dbReference>
<reference evidence="4 5" key="1">
    <citation type="submission" date="2019-09" db="EMBL/GenBank/DDBJ databases">
        <authorList>
            <person name="Chandra G."/>
            <person name="Truman W A."/>
        </authorList>
    </citation>
    <scope>NUCLEOTIDE SEQUENCE [LARGE SCALE GENOMIC DNA]</scope>
    <source>
        <strain evidence="4">PS928</strain>
    </source>
</reference>
<comment type="pathway">
    <text evidence="3">Quinol/quinone metabolism; menaquinone biosynthesis.</text>
</comment>
<gene>
    <name evidence="4" type="primary">menB_3</name>
    <name evidence="3" type="synonym">menB</name>
    <name evidence="4" type="ORF">PS928_04256</name>
</gene>
<comment type="catalytic activity">
    <reaction evidence="1 3">
        <text>2-succinylbenzoyl-CoA + H(+) = 1,4-dihydroxy-2-naphthoyl-CoA + H2O</text>
        <dbReference type="Rhea" id="RHEA:26562"/>
        <dbReference type="ChEBI" id="CHEBI:15377"/>
        <dbReference type="ChEBI" id="CHEBI:15378"/>
        <dbReference type="ChEBI" id="CHEBI:57364"/>
        <dbReference type="ChEBI" id="CHEBI:58897"/>
        <dbReference type="EC" id="4.1.3.36"/>
    </reaction>
</comment>
<dbReference type="HAMAP" id="MF_01934">
    <property type="entry name" value="MenB"/>
    <property type="match status" value="1"/>
</dbReference>
<comment type="caution">
    <text evidence="3">Lacks conserved residue(s) required for the propagation of feature annotation.</text>
</comment>
<comment type="similarity">
    <text evidence="3">Belongs to the enoyl-CoA hydratase/isomerase family. MenB subfamily.</text>
</comment>
<comment type="function">
    <text evidence="3">Converts o-succinylbenzoyl-CoA (OSB-CoA) to 1,4-dihydroxy-2-naphthoyl-CoA (DHNA-CoA).</text>
</comment>
<dbReference type="CDD" id="cd06558">
    <property type="entry name" value="crotonase-like"/>
    <property type="match status" value="1"/>
</dbReference>
<dbReference type="PANTHER" id="PTHR43113">
    <property type="entry name" value="NUCLEOSIDE-DIPHOSPHATE-SUGAR EPIMERASE"/>
    <property type="match status" value="1"/>
</dbReference>
<evidence type="ECO:0000313" key="4">
    <source>
        <dbReference type="EMBL" id="VVQ15387.1"/>
    </source>
</evidence>
<dbReference type="AlphaFoldDB" id="A0A5E7UUX0"/>
<evidence type="ECO:0000313" key="5">
    <source>
        <dbReference type="Proteomes" id="UP000381378"/>
    </source>
</evidence>
<dbReference type="GO" id="GO:0008935">
    <property type="term" value="F:1,4-dihydroxy-2-naphthoyl-CoA synthase activity"/>
    <property type="evidence" value="ECO:0007669"/>
    <property type="project" value="UniProtKB-UniRule"/>
</dbReference>
<dbReference type="Gene3D" id="1.10.12.10">
    <property type="entry name" value="Lyase 2-enoyl-coa Hydratase, Chain A, domain 2"/>
    <property type="match status" value="1"/>
</dbReference>
<feature type="binding site" evidence="3">
    <location>
        <position position="240"/>
    </location>
    <ligand>
        <name>substrate</name>
        <note>ligand shared between two neighboring subunits</note>
    </ligand>
</feature>